<dbReference type="PANTHER" id="PTHR33164:SF57">
    <property type="entry name" value="MARR-FAMILY TRANSCRIPTIONAL REGULATOR"/>
    <property type="match status" value="1"/>
</dbReference>
<dbReference type="InterPro" id="IPR036388">
    <property type="entry name" value="WH-like_DNA-bd_sf"/>
</dbReference>
<sequence>MESADDVMAPFLLMRAFRGLVDSVHQHLAEQGYPGIRAHHGFALQAIADGCTSVELGERLGVSKQAATKTARSLEEQGLIRRERNESDRRERTLTVTPHGRRLLLLSATAFRREVAGWRTLVGDPAVDATLRTLAAVGTDGRADTDLSDWS</sequence>
<dbReference type="InterPro" id="IPR000835">
    <property type="entry name" value="HTH_MarR-typ"/>
</dbReference>
<evidence type="ECO:0000256" key="1">
    <source>
        <dbReference type="ARBA" id="ARBA00023015"/>
    </source>
</evidence>
<reference evidence="5 6" key="1">
    <citation type="submission" date="2016-09" db="EMBL/GenBank/DDBJ databases">
        <title>Pseudonocardia autotrophica DSM535, a candidate organism with high potential of specific P450 cytochromes.</title>
        <authorList>
            <person name="Grumaz C."/>
            <person name="Vainshtein Y."/>
            <person name="Kirstahler P."/>
            <person name="Sohn K."/>
        </authorList>
    </citation>
    <scope>NUCLEOTIDE SEQUENCE [LARGE SCALE GENOMIC DNA]</scope>
    <source>
        <strain evidence="5 6">DSM 535</strain>
    </source>
</reference>
<keyword evidence="1" id="KW-0805">Transcription regulation</keyword>
<dbReference type="SMART" id="SM00347">
    <property type="entry name" value="HTH_MARR"/>
    <property type="match status" value="1"/>
</dbReference>
<dbReference type="STRING" id="2074.BG845_05747"/>
<keyword evidence="2" id="KW-0238">DNA-binding</keyword>
<dbReference type="Proteomes" id="UP000194360">
    <property type="component" value="Unassembled WGS sequence"/>
</dbReference>
<keyword evidence="3" id="KW-0804">Transcription</keyword>
<dbReference type="Gene3D" id="1.10.10.10">
    <property type="entry name" value="Winged helix-like DNA-binding domain superfamily/Winged helix DNA-binding domain"/>
    <property type="match status" value="1"/>
</dbReference>
<evidence type="ECO:0000313" key="6">
    <source>
        <dbReference type="Proteomes" id="UP000194360"/>
    </source>
</evidence>
<evidence type="ECO:0000256" key="2">
    <source>
        <dbReference type="ARBA" id="ARBA00023125"/>
    </source>
</evidence>
<evidence type="ECO:0000259" key="4">
    <source>
        <dbReference type="PROSITE" id="PS50995"/>
    </source>
</evidence>
<dbReference type="EMBL" id="MIGB01000045">
    <property type="protein sequence ID" value="OSY35909.1"/>
    <property type="molecule type" value="Genomic_DNA"/>
</dbReference>
<proteinExistence type="predicted"/>
<evidence type="ECO:0000313" key="5">
    <source>
        <dbReference type="EMBL" id="OSY35909.1"/>
    </source>
</evidence>
<evidence type="ECO:0000256" key="3">
    <source>
        <dbReference type="ARBA" id="ARBA00023163"/>
    </source>
</evidence>
<dbReference type="InterPro" id="IPR036390">
    <property type="entry name" value="WH_DNA-bd_sf"/>
</dbReference>
<dbReference type="Pfam" id="PF12802">
    <property type="entry name" value="MarR_2"/>
    <property type="match status" value="1"/>
</dbReference>
<dbReference type="InterPro" id="IPR039422">
    <property type="entry name" value="MarR/SlyA-like"/>
</dbReference>
<dbReference type="SUPFAM" id="SSF46785">
    <property type="entry name" value="Winged helix' DNA-binding domain"/>
    <property type="match status" value="1"/>
</dbReference>
<accession>A0A1Y2MLP7</accession>
<gene>
    <name evidence="5" type="ORF">BG845_05747</name>
</gene>
<comment type="caution">
    <text evidence="5">The sequence shown here is derived from an EMBL/GenBank/DDBJ whole genome shotgun (WGS) entry which is preliminary data.</text>
</comment>
<dbReference type="RefSeq" id="WP_085915852.1">
    <property type="nucleotide sequence ID" value="NZ_AP018920.1"/>
</dbReference>
<dbReference type="InterPro" id="IPR011991">
    <property type="entry name" value="ArsR-like_HTH"/>
</dbReference>
<protein>
    <submittedName>
        <fullName evidence="5">MarR family protein</fullName>
    </submittedName>
</protein>
<keyword evidence="6" id="KW-1185">Reference proteome</keyword>
<dbReference type="GO" id="GO:0003677">
    <property type="term" value="F:DNA binding"/>
    <property type="evidence" value="ECO:0007669"/>
    <property type="project" value="UniProtKB-KW"/>
</dbReference>
<dbReference type="PANTHER" id="PTHR33164">
    <property type="entry name" value="TRANSCRIPTIONAL REGULATOR, MARR FAMILY"/>
    <property type="match status" value="1"/>
</dbReference>
<dbReference type="PROSITE" id="PS01117">
    <property type="entry name" value="HTH_MARR_1"/>
    <property type="match status" value="1"/>
</dbReference>
<dbReference type="GO" id="GO:0003700">
    <property type="term" value="F:DNA-binding transcription factor activity"/>
    <property type="evidence" value="ECO:0007669"/>
    <property type="project" value="InterPro"/>
</dbReference>
<organism evidence="5 6">
    <name type="scientific">Pseudonocardia autotrophica</name>
    <name type="common">Amycolata autotrophica</name>
    <name type="synonym">Nocardia autotrophica</name>
    <dbReference type="NCBI Taxonomy" id="2074"/>
    <lineage>
        <taxon>Bacteria</taxon>
        <taxon>Bacillati</taxon>
        <taxon>Actinomycetota</taxon>
        <taxon>Actinomycetes</taxon>
        <taxon>Pseudonocardiales</taxon>
        <taxon>Pseudonocardiaceae</taxon>
        <taxon>Pseudonocardia</taxon>
    </lineage>
</organism>
<dbReference type="PROSITE" id="PS50995">
    <property type="entry name" value="HTH_MARR_2"/>
    <property type="match status" value="1"/>
</dbReference>
<dbReference type="AlphaFoldDB" id="A0A1Y2MLP7"/>
<dbReference type="CDD" id="cd00090">
    <property type="entry name" value="HTH_ARSR"/>
    <property type="match status" value="1"/>
</dbReference>
<dbReference type="OrthoDB" id="122135at2"/>
<dbReference type="PRINTS" id="PR00598">
    <property type="entry name" value="HTHMARR"/>
</dbReference>
<dbReference type="InterPro" id="IPR023187">
    <property type="entry name" value="Tscrpt_reg_MarR-type_CS"/>
</dbReference>
<feature type="domain" description="HTH marR-type" evidence="4">
    <location>
        <begin position="6"/>
        <end position="139"/>
    </location>
</feature>
<name>A0A1Y2MLP7_PSEAH</name>
<dbReference type="GO" id="GO:0006950">
    <property type="term" value="P:response to stress"/>
    <property type="evidence" value="ECO:0007669"/>
    <property type="project" value="TreeGrafter"/>
</dbReference>